<keyword evidence="3" id="KW-1185">Reference proteome</keyword>
<dbReference type="PANTHER" id="PTHR38795">
    <property type="entry name" value="DUF6604 DOMAIN-CONTAINING PROTEIN"/>
    <property type="match status" value="1"/>
</dbReference>
<gene>
    <name evidence="2" type="ORF">E6O75_ATG02408</name>
</gene>
<protein>
    <recommendedName>
        <fullName evidence="1">DUF6604 domain-containing protein</fullName>
    </recommendedName>
</protein>
<dbReference type="Proteomes" id="UP000298493">
    <property type="component" value="Unassembled WGS sequence"/>
</dbReference>
<comment type="caution">
    <text evidence="2">The sequence shown here is derived from an EMBL/GenBank/DDBJ whole genome shotgun (WGS) entry which is preliminary data.</text>
</comment>
<feature type="domain" description="DUF6604" evidence="1">
    <location>
        <begin position="43"/>
        <end position="199"/>
    </location>
</feature>
<dbReference type="AlphaFoldDB" id="A0A4Z1P4Z1"/>
<accession>A0A4Z1P4Z1</accession>
<proteinExistence type="predicted"/>
<dbReference type="Pfam" id="PF20253">
    <property type="entry name" value="DUF6604"/>
    <property type="match status" value="1"/>
</dbReference>
<evidence type="ECO:0000313" key="2">
    <source>
        <dbReference type="EMBL" id="TID24043.1"/>
    </source>
</evidence>
<reference evidence="2 3" key="1">
    <citation type="submission" date="2019-04" db="EMBL/GenBank/DDBJ databases">
        <title>High contiguity whole genome sequence and gene annotation resource for two Venturia nashicola isolates.</title>
        <authorList>
            <person name="Prokchorchik M."/>
            <person name="Won K."/>
            <person name="Lee Y."/>
            <person name="Choi E.D."/>
            <person name="Segonzac C."/>
            <person name="Sohn K.H."/>
        </authorList>
    </citation>
    <scope>NUCLEOTIDE SEQUENCE [LARGE SCALE GENOMIC DNA]</scope>
    <source>
        <strain evidence="2 3">PRI2</strain>
    </source>
</reference>
<organism evidence="2 3">
    <name type="scientific">Venturia nashicola</name>
    <dbReference type="NCBI Taxonomy" id="86259"/>
    <lineage>
        <taxon>Eukaryota</taxon>
        <taxon>Fungi</taxon>
        <taxon>Dikarya</taxon>
        <taxon>Ascomycota</taxon>
        <taxon>Pezizomycotina</taxon>
        <taxon>Dothideomycetes</taxon>
        <taxon>Pleosporomycetidae</taxon>
        <taxon>Venturiales</taxon>
        <taxon>Venturiaceae</taxon>
        <taxon>Venturia</taxon>
    </lineage>
</organism>
<dbReference type="EMBL" id="SNSC02000005">
    <property type="protein sequence ID" value="TID24043.1"/>
    <property type="molecule type" value="Genomic_DNA"/>
</dbReference>
<sequence length="290" mass="31855">MLVRTFEFGNICVLCFNFGCNESDYSPVFGHSSKFNTAPCSTAYFIQVLKDVHQVLRSIKPAVKDLEPSSPPIQHQKIAKTHGGNIAASAVSENRFAKLEIEVSQGPSEGEIASLVDPIKRGPYKKRHPNAREVKNTTDKTPESGGSFAIWCFFKDLNNLLAFVAQTWSEYCTGKLDLTAAAVSVNTAVALARSMEESFHTQFPDHFKVMMRVFLESAASTSKSDLGGNNHTQGLTHGNAEESFLHIHSVLTTCFKDFDEDKLAVVSEDNAPASQYHLDRAALFGFLSAL</sequence>
<evidence type="ECO:0000259" key="1">
    <source>
        <dbReference type="Pfam" id="PF20253"/>
    </source>
</evidence>
<name>A0A4Z1P4Z1_9PEZI</name>
<dbReference type="PANTHER" id="PTHR38795:SF1">
    <property type="entry name" value="DUF6604 DOMAIN-CONTAINING PROTEIN"/>
    <property type="match status" value="1"/>
</dbReference>
<dbReference type="InterPro" id="IPR046539">
    <property type="entry name" value="DUF6604"/>
</dbReference>
<evidence type="ECO:0000313" key="3">
    <source>
        <dbReference type="Proteomes" id="UP000298493"/>
    </source>
</evidence>